<dbReference type="Pfam" id="PF07659">
    <property type="entry name" value="DUF1599"/>
    <property type="match status" value="1"/>
</dbReference>
<dbReference type="RefSeq" id="WP_009524879.1">
    <property type="nucleotide sequence ID" value="NZ_JH414548.1"/>
</dbReference>
<reference evidence="2" key="1">
    <citation type="submission" date="2011-08" db="EMBL/GenBank/DDBJ databases">
        <title>The Genome Sequence of Eubacteriaceae bacterium ACC19a.</title>
        <authorList>
            <consortium name="The Broad Institute Genome Sequencing Platform"/>
            <person name="Earl A."/>
            <person name="Ward D."/>
            <person name="Feldgarden M."/>
            <person name="Gevers D."/>
            <person name="Sizova M."/>
            <person name="Hazen A."/>
            <person name="Epstein S."/>
            <person name="Young S.K."/>
            <person name="Zeng Q."/>
            <person name="Gargeya S."/>
            <person name="Fitzgerald M."/>
            <person name="Haas B."/>
            <person name="Abouelleil A."/>
            <person name="Alvarado L."/>
            <person name="Arachchi H.M."/>
            <person name="Berlin A."/>
            <person name="Brown A."/>
            <person name="Chapman S.B."/>
            <person name="Chen Z."/>
            <person name="Dunbar C."/>
            <person name="Freedman E."/>
            <person name="Gearin G."/>
            <person name="Gellesch M."/>
            <person name="Goldberg J."/>
            <person name="Griggs A."/>
            <person name="Gujja S."/>
            <person name="Heiman D."/>
            <person name="Howarth C."/>
            <person name="Larson L."/>
            <person name="Lui A."/>
            <person name="MacDonald P.J.P."/>
            <person name="Montmayeur A."/>
            <person name="Murphy C."/>
            <person name="Neiman D."/>
            <person name="Pearson M."/>
            <person name="Priest M."/>
            <person name="Roberts A."/>
            <person name="Saif S."/>
            <person name="Shea T."/>
            <person name="Shenoy N."/>
            <person name="Sisk P."/>
            <person name="Stolte C."/>
            <person name="Sykes S."/>
            <person name="Wortman J."/>
            <person name="Nusbaum C."/>
            <person name="Birren B."/>
        </authorList>
    </citation>
    <scope>NUCLEOTIDE SEQUENCE [LARGE SCALE GENOMIC DNA]</scope>
    <source>
        <strain evidence="2">ACC19a</strain>
    </source>
</reference>
<dbReference type="BioCyc" id="EBAC796937-HMP:GMGH-645-MONOMER"/>
<organism evidence="2">
    <name type="scientific">Peptoanaerobacter stomatis</name>
    <dbReference type="NCBI Taxonomy" id="796937"/>
    <lineage>
        <taxon>Bacteria</taxon>
        <taxon>Bacillati</taxon>
        <taxon>Bacillota</taxon>
        <taxon>Clostridia</taxon>
        <taxon>Peptostreptococcales</taxon>
        <taxon>Filifactoraceae</taxon>
        <taxon>Peptoanaerobacter</taxon>
    </lineage>
</organism>
<proteinExistence type="predicted"/>
<protein>
    <recommendedName>
        <fullName evidence="1">Nucleotide modification associated domain-containing protein</fullName>
    </recommendedName>
</protein>
<dbReference type="EMBL" id="AFZE01000056">
    <property type="protein sequence ID" value="EHL11106.1"/>
    <property type="molecule type" value="Genomic_DNA"/>
</dbReference>
<dbReference type="AlphaFoldDB" id="G9X2N6"/>
<feature type="domain" description="Nucleotide modification associated" evidence="1">
    <location>
        <begin position="21"/>
        <end position="85"/>
    </location>
</feature>
<evidence type="ECO:0000259" key="1">
    <source>
        <dbReference type="Pfam" id="PF07659"/>
    </source>
</evidence>
<evidence type="ECO:0000313" key="2">
    <source>
        <dbReference type="EMBL" id="EHL11106.1"/>
    </source>
</evidence>
<dbReference type="InterPro" id="IPR011630">
    <property type="entry name" value="DUF1599"/>
</dbReference>
<dbReference type="PATRIC" id="fig|796937.3.peg.1877"/>
<dbReference type="HOGENOM" id="CLU_168206_0_0_9"/>
<accession>G9X2N6</accession>
<sequence length="90" mass="10279">MTKIQKHLDICEQLTLMYINKNADYGDSFGDTFNKLGMISAVTRITDKTNRLQSLCVNQQKVKDESIKDTLMDLANYAIMTLIELDSVEE</sequence>
<gene>
    <name evidence="2" type="ORF">HMPREF9629_00643</name>
</gene>
<dbReference type="Proteomes" id="UP000006437">
    <property type="component" value="Unassembled WGS sequence"/>
</dbReference>
<name>G9X2N6_9FIRM</name>
<comment type="caution">
    <text evidence="2">The sequence shown here is derived from an EMBL/GenBank/DDBJ whole genome shotgun (WGS) entry which is preliminary data.</text>
</comment>